<comment type="caution">
    <text evidence="1">The sequence shown here is derived from an EMBL/GenBank/DDBJ whole genome shotgun (WGS) entry which is preliminary data.</text>
</comment>
<keyword evidence="2" id="KW-1185">Reference proteome</keyword>
<dbReference type="Proteomes" id="UP000762676">
    <property type="component" value="Unassembled WGS sequence"/>
</dbReference>
<evidence type="ECO:0000313" key="2">
    <source>
        <dbReference type="Proteomes" id="UP000762676"/>
    </source>
</evidence>
<dbReference type="EMBL" id="BMAT01013795">
    <property type="protein sequence ID" value="GFS20503.1"/>
    <property type="molecule type" value="Genomic_DNA"/>
</dbReference>
<dbReference type="InterPro" id="IPR043502">
    <property type="entry name" value="DNA/RNA_pol_sf"/>
</dbReference>
<reference evidence="1 2" key="1">
    <citation type="journal article" date="2021" name="Elife">
        <title>Chloroplast acquisition without the gene transfer in kleptoplastic sea slugs, Plakobranchus ocellatus.</title>
        <authorList>
            <person name="Maeda T."/>
            <person name="Takahashi S."/>
            <person name="Yoshida T."/>
            <person name="Shimamura S."/>
            <person name="Takaki Y."/>
            <person name="Nagai Y."/>
            <person name="Toyoda A."/>
            <person name="Suzuki Y."/>
            <person name="Arimoto A."/>
            <person name="Ishii H."/>
            <person name="Satoh N."/>
            <person name="Nishiyama T."/>
            <person name="Hasebe M."/>
            <person name="Maruyama T."/>
            <person name="Minagawa J."/>
            <person name="Obokata J."/>
            <person name="Shigenobu S."/>
        </authorList>
    </citation>
    <scope>NUCLEOTIDE SEQUENCE [LARGE SCALE GENOMIC DNA]</scope>
</reference>
<sequence length="119" mass="13366">MQHSSGSQPRRIALPVQKIVKEKLKTANNDIITEVHAPTNSCAPIVAVPKDNGGVRICVDLTEHNESVTLVWEGKTFPCQPPTNYWPNRQGQRSSQNLIATKVFIRYLLHKSRKSLQPL</sequence>
<organism evidence="1 2">
    <name type="scientific">Elysia marginata</name>
    <dbReference type="NCBI Taxonomy" id="1093978"/>
    <lineage>
        <taxon>Eukaryota</taxon>
        <taxon>Metazoa</taxon>
        <taxon>Spiralia</taxon>
        <taxon>Lophotrochozoa</taxon>
        <taxon>Mollusca</taxon>
        <taxon>Gastropoda</taxon>
        <taxon>Heterobranchia</taxon>
        <taxon>Euthyneura</taxon>
        <taxon>Panpulmonata</taxon>
        <taxon>Sacoglossa</taxon>
        <taxon>Placobranchoidea</taxon>
        <taxon>Plakobranchidae</taxon>
        <taxon>Elysia</taxon>
    </lineage>
</organism>
<gene>
    <name evidence="1" type="ORF">ElyMa_006901100</name>
</gene>
<dbReference type="AlphaFoldDB" id="A0AAV4JF36"/>
<dbReference type="Gene3D" id="3.10.10.10">
    <property type="entry name" value="HIV Type 1 Reverse Transcriptase, subunit A, domain 1"/>
    <property type="match status" value="1"/>
</dbReference>
<proteinExistence type="predicted"/>
<accession>A0AAV4JF36</accession>
<evidence type="ECO:0000313" key="1">
    <source>
        <dbReference type="EMBL" id="GFS20503.1"/>
    </source>
</evidence>
<dbReference type="SUPFAM" id="SSF56672">
    <property type="entry name" value="DNA/RNA polymerases"/>
    <property type="match status" value="1"/>
</dbReference>
<name>A0AAV4JF36_9GAST</name>
<protein>
    <submittedName>
        <fullName evidence="1">Transposon Ty3-G Gag-Pol polyprotein</fullName>
    </submittedName>
</protein>